<feature type="region of interest" description="Disordered" evidence="1">
    <location>
        <begin position="1"/>
        <end position="48"/>
    </location>
</feature>
<evidence type="ECO:0000256" key="1">
    <source>
        <dbReference type="SAM" id="MobiDB-lite"/>
    </source>
</evidence>
<protein>
    <submittedName>
        <fullName evidence="2">Pollen-specific leucine-rich repeat extensin-like protein 4</fullName>
    </submittedName>
</protein>
<accession>A0AAX6DRX1</accession>
<sequence>MEGSCETTRSWARQPRRRGTVRRGSARKGHGGGSPALSRRWRGSQPGRAQAALDDIAAVVAAFALAATRRSRSEAVQICFHSRRLRFEGKVGKHDASKKSR</sequence>
<feature type="compositionally biased region" description="Polar residues" evidence="1">
    <location>
        <begin position="1"/>
        <end position="11"/>
    </location>
</feature>
<organism evidence="2 3">
    <name type="scientific">Iris pallida</name>
    <name type="common">Sweet iris</name>
    <dbReference type="NCBI Taxonomy" id="29817"/>
    <lineage>
        <taxon>Eukaryota</taxon>
        <taxon>Viridiplantae</taxon>
        <taxon>Streptophyta</taxon>
        <taxon>Embryophyta</taxon>
        <taxon>Tracheophyta</taxon>
        <taxon>Spermatophyta</taxon>
        <taxon>Magnoliopsida</taxon>
        <taxon>Liliopsida</taxon>
        <taxon>Asparagales</taxon>
        <taxon>Iridaceae</taxon>
        <taxon>Iridoideae</taxon>
        <taxon>Irideae</taxon>
        <taxon>Iris</taxon>
    </lineage>
</organism>
<reference evidence="2" key="1">
    <citation type="journal article" date="2023" name="GigaByte">
        <title>Genome assembly of the bearded iris, Iris pallida Lam.</title>
        <authorList>
            <person name="Bruccoleri R.E."/>
            <person name="Oakeley E.J."/>
            <person name="Faust A.M.E."/>
            <person name="Altorfer M."/>
            <person name="Dessus-Babus S."/>
            <person name="Burckhardt D."/>
            <person name="Oertli M."/>
            <person name="Naumann U."/>
            <person name="Petersen F."/>
            <person name="Wong J."/>
        </authorList>
    </citation>
    <scope>NUCLEOTIDE SEQUENCE</scope>
    <source>
        <strain evidence="2">GSM-AAB239-AS_SAM_17_03QT</strain>
    </source>
</reference>
<gene>
    <name evidence="2" type="ORF">M6B38_230490</name>
</gene>
<evidence type="ECO:0000313" key="3">
    <source>
        <dbReference type="Proteomes" id="UP001140949"/>
    </source>
</evidence>
<feature type="compositionally biased region" description="Basic residues" evidence="1">
    <location>
        <begin position="14"/>
        <end position="30"/>
    </location>
</feature>
<proteinExistence type="predicted"/>
<dbReference type="AlphaFoldDB" id="A0AAX6DRX1"/>
<dbReference type="EMBL" id="JANAVB010042219">
    <property type="protein sequence ID" value="KAJ6794543.1"/>
    <property type="molecule type" value="Genomic_DNA"/>
</dbReference>
<dbReference type="Proteomes" id="UP001140949">
    <property type="component" value="Unassembled WGS sequence"/>
</dbReference>
<reference evidence="2" key="2">
    <citation type="submission" date="2023-04" db="EMBL/GenBank/DDBJ databases">
        <authorList>
            <person name="Bruccoleri R.E."/>
            <person name="Oakeley E.J."/>
            <person name="Faust A.-M."/>
            <person name="Dessus-Babus S."/>
            <person name="Altorfer M."/>
            <person name="Burckhardt D."/>
            <person name="Oertli M."/>
            <person name="Naumann U."/>
            <person name="Petersen F."/>
            <person name="Wong J."/>
        </authorList>
    </citation>
    <scope>NUCLEOTIDE SEQUENCE</scope>
    <source>
        <strain evidence="2">GSM-AAB239-AS_SAM_17_03QT</strain>
        <tissue evidence="2">Leaf</tissue>
    </source>
</reference>
<keyword evidence="3" id="KW-1185">Reference proteome</keyword>
<name>A0AAX6DRX1_IRIPA</name>
<comment type="caution">
    <text evidence="2">The sequence shown here is derived from an EMBL/GenBank/DDBJ whole genome shotgun (WGS) entry which is preliminary data.</text>
</comment>
<evidence type="ECO:0000313" key="2">
    <source>
        <dbReference type="EMBL" id="KAJ6794543.1"/>
    </source>
</evidence>